<gene>
    <name evidence="2" type="ORF">EVAR_45273_1</name>
</gene>
<evidence type="ECO:0000256" key="1">
    <source>
        <dbReference type="SAM" id="MobiDB-lite"/>
    </source>
</evidence>
<feature type="compositionally biased region" description="Polar residues" evidence="1">
    <location>
        <begin position="1"/>
        <end position="11"/>
    </location>
</feature>
<proteinExistence type="predicted"/>
<keyword evidence="3" id="KW-1185">Reference proteome</keyword>
<comment type="caution">
    <text evidence="2">The sequence shown here is derived from an EMBL/GenBank/DDBJ whole genome shotgun (WGS) entry which is preliminary data.</text>
</comment>
<accession>A0A4C1XDH9</accession>
<sequence length="193" mass="21293">MRFEQLFSTFTLPPIPNSDAPSGEWARNSSKSDAVRPRALRAMRTARVTPAARCPTDSRAPARRHARFLPTQPPARATSPLPLRNRKRLKRTGRCRPPPAARRPQPAVVTHADNELWSISVNAVVEKKMYHNSYNGRSITTEAGRLRGAGGGRRAARTRLTVPNSAQAEPLRRQGFALQLPAAAVLGAVSRYF</sequence>
<feature type="region of interest" description="Disordered" evidence="1">
    <location>
        <begin position="1"/>
        <end position="107"/>
    </location>
</feature>
<evidence type="ECO:0000313" key="2">
    <source>
        <dbReference type="EMBL" id="GBP61253.1"/>
    </source>
</evidence>
<organism evidence="2 3">
    <name type="scientific">Eumeta variegata</name>
    <name type="common">Bagworm moth</name>
    <name type="synonym">Eumeta japonica</name>
    <dbReference type="NCBI Taxonomy" id="151549"/>
    <lineage>
        <taxon>Eukaryota</taxon>
        <taxon>Metazoa</taxon>
        <taxon>Ecdysozoa</taxon>
        <taxon>Arthropoda</taxon>
        <taxon>Hexapoda</taxon>
        <taxon>Insecta</taxon>
        <taxon>Pterygota</taxon>
        <taxon>Neoptera</taxon>
        <taxon>Endopterygota</taxon>
        <taxon>Lepidoptera</taxon>
        <taxon>Glossata</taxon>
        <taxon>Ditrysia</taxon>
        <taxon>Tineoidea</taxon>
        <taxon>Psychidae</taxon>
        <taxon>Oiketicinae</taxon>
        <taxon>Eumeta</taxon>
    </lineage>
</organism>
<dbReference type="AlphaFoldDB" id="A0A4C1XDH9"/>
<feature type="compositionally biased region" description="Basic residues" evidence="1">
    <location>
        <begin position="84"/>
        <end position="94"/>
    </location>
</feature>
<protein>
    <submittedName>
        <fullName evidence="2">Uncharacterized protein</fullName>
    </submittedName>
</protein>
<evidence type="ECO:0000313" key="3">
    <source>
        <dbReference type="Proteomes" id="UP000299102"/>
    </source>
</evidence>
<dbReference type="EMBL" id="BGZK01000808">
    <property type="protein sequence ID" value="GBP61253.1"/>
    <property type="molecule type" value="Genomic_DNA"/>
</dbReference>
<reference evidence="2 3" key="1">
    <citation type="journal article" date="2019" name="Commun. Biol.">
        <title>The bagworm genome reveals a unique fibroin gene that provides high tensile strength.</title>
        <authorList>
            <person name="Kono N."/>
            <person name="Nakamura H."/>
            <person name="Ohtoshi R."/>
            <person name="Tomita M."/>
            <person name="Numata K."/>
            <person name="Arakawa K."/>
        </authorList>
    </citation>
    <scope>NUCLEOTIDE SEQUENCE [LARGE SCALE GENOMIC DNA]</scope>
</reference>
<dbReference type="Proteomes" id="UP000299102">
    <property type="component" value="Unassembled WGS sequence"/>
</dbReference>
<name>A0A4C1XDH9_EUMVA</name>